<dbReference type="Proteomes" id="UP000218231">
    <property type="component" value="Unassembled WGS sequence"/>
</dbReference>
<accession>A0A2A2KHE0</accession>
<sequence length="138" mass="16061">MFRKLTNLINKPMIHLAAMRHSEFFIKLQKIQVKSEVSSKFFRKSPQAPHQTLQIHSCKSPIQPRPLHRSTIRMNKFSTHPLEKSQVHLVHPIWFWFKYGNLWNLLGGMACVRMGTVETVALRRECLGNLCGILVLVM</sequence>
<organism evidence="1 2">
    <name type="scientific">Diploscapter pachys</name>
    <dbReference type="NCBI Taxonomy" id="2018661"/>
    <lineage>
        <taxon>Eukaryota</taxon>
        <taxon>Metazoa</taxon>
        <taxon>Ecdysozoa</taxon>
        <taxon>Nematoda</taxon>
        <taxon>Chromadorea</taxon>
        <taxon>Rhabditida</taxon>
        <taxon>Rhabditina</taxon>
        <taxon>Rhabditomorpha</taxon>
        <taxon>Rhabditoidea</taxon>
        <taxon>Rhabditidae</taxon>
        <taxon>Diploscapter</taxon>
    </lineage>
</organism>
<evidence type="ECO:0000313" key="2">
    <source>
        <dbReference type="Proteomes" id="UP000218231"/>
    </source>
</evidence>
<keyword evidence="2" id="KW-1185">Reference proteome</keyword>
<proteinExistence type="predicted"/>
<dbReference type="AlphaFoldDB" id="A0A2A2KHE0"/>
<reference evidence="1 2" key="1">
    <citation type="journal article" date="2017" name="Curr. Biol.">
        <title>Genome architecture and evolution of a unichromosomal asexual nematode.</title>
        <authorList>
            <person name="Fradin H."/>
            <person name="Zegar C."/>
            <person name="Gutwein M."/>
            <person name="Lucas J."/>
            <person name="Kovtun M."/>
            <person name="Corcoran D."/>
            <person name="Baugh L.R."/>
            <person name="Kiontke K."/>
            <person name="Gunsalus K."/>
            <person name="Fitch D.H."/>
            <person name="Piano F."/>
        </authorList>
    </citation>
    <scope>NUCLEOTIDE SEQUENCE [LARGE SCALE GENOMIC DNA]</scope>
    <source>
        <strain evidence="1">PF1309</strain>
    </source>
</reference>
<protein>
    <submittedName>
        <fullName evidence="1">Uncharacterized protein</fullName>
    </submittedName>
</protein>
<gene>
    <name evidence="1" type="ORF">WR25_14341</name>
</gene>
<name>A0A2A2KHE0_9BILA</name>
<comment type="caution">
    <text evidence="1">The sequence shown here is derived from an EMBL/GenBank/DDBJ whole genome shotgun (WGS) entry which is preliminary data.</text>
</comment>
<evidence type="ECO:0000313" key="1">
    <source>
        <dbReference type="EMBL" id="PAV73283.1"/>
    </source>
</evidence>
<dbReference type="EMBL" id="LIAE01008638">
    <property type="protein sequence ID" value="PAV73283.1"/>
    <property type="molecule type" value="Genomic_DNA"/>
</dbReference>